<dbReference type="EMBL" id="DWZH01000053">
    <property type="protein sequence ID" value="HJB10275.1"/>
    <property type="molecule type" value="Genomic_DNA"/>
</dbReference>
<gene>
    <name evidence="2" type="ORF">H9786_07050</name>
</gene>
<keyword evidence="1" id="KW-0812">Transmembrane</keyword>
<comment type="caution">
    <text evidence="2">The sequence shown here is derived from an EMBL/GenBank/DDBJ whole genome shotgun (WGS) entry which is preliminary data.</text>
</comment>
<name>A0A9D2LCZ5_9MICO</name>
<accession>A0A9D2LCZ5</accession>
<feature type="transmembrane region" description="Helical" evidence="1">
    <location>
        <begin position="638"/>
        <end position="668"/>
    </location>
</feature>
<dbReference type="Proteomes" id="UP000823823">
    <property type="component" value="Unassembled WGS sequence"/>
</dbReference>
<reference evidence="2" key="1">
    <citation type="journal article" date="2021" name="PeerJ">
        <title>Extensive microbial diversity within the chicken gut microbiome revealed by metagenomics and culture.</title>
        <authorList>
            <person name="Gilroy R."/>
            <person name="Ravi A."/>
            <person name="Getino M."/>
            <person name="Pursley I."/>
            <person name="Horton D.L."/>
            <person name="Alikhan N.F."/>
            <person name="Baker D."/>
            <person name="Gharbi K."/>
            <person name="Hall N."/>
            <person name="Watson M."/>
            <person name="Adriaenssens E.M."/>
            <person name="Foster-Nyarko E."/>
            <person name="Jarju S."/>
            <person name="Secka A."/>
            <person name="Antonio M."/>
            <person name="Oren A."/>
            <person name="Chaudhuri R.R."/>
            <person name="La Ragione R."/>
            <person name="Hildebrand F."/>
            <person name="Pallen M.J."/>
        </authorList>
    </citation>
    <scope>NUCLEOTIDE SEQUENCE</scope>
    <source>
        <strain evidence="2">ChiHjej13B12-24818</strain>
    </source>
</reference>
<evidence type="ECO:0000256" key="1">
    <source>
        <dbReference type="SAM" id="Phobius"/>
    </source>
</evidence>
<organism evidence="2 3">
    <name type="scientific">Candidatus Brachybacterium merdavium</name>
    <dbReference type="NCBI Taxonomy" id="2838513"/>
    <lineage>
        <taxon>Bacteria</taxon>
        <taxon>Bacillati</taxon>
        <taxon>Actinomycetota</taxon>
        <taxon>Actinomycetes</taxon>
        <taxon>Micrococcales</taxon>
        <taxon>Dermabacteraceae</taxon>
        <taxon>Brachybacterium</taxon>
    </lineage>
</organism>
<keyword evidence="1" id="KW-1133">Transmembrane helix</keyword>
<feature type="transmembrane region" description="Helical" evidence="1">
    <location>
        <begin position="674"/>
        <end position="693"/>
    </location>
</feature>
<evidence type="ECO:0000313" key="2">
    <source>
        <dbReference type="EMBL" id="HJB10275.1"/>
    </source>
</evidence>
<keyword evidence="1" id="KW-0472">Membrane</keyword>
<dbReference type="AlphaFoldDB" id="A0A9D2LCZ5"/>
<protein>
    <submittedName>
        <fullName evidence="2">Uncharacterized protein</fullName>
    </submittedName>
</protein>
<sequence length="724" mass="78774">MRLVVISDPLESGRQIHSDGGDFLRGVVSHHAHLGDVRLVSPTEDEVADELDALDPSETAAVIFETNSLRHPDSIVARAVRDRARKLSEYLAGGGGVLVLHQYVLDRPVLELETDTVAFRAHEGAVLPLRTDRVRSVLEVPHRIDESSRPPSAESSQIGRLVSWLALDSEQLAGCDIVLRSAQGLPLLAVSSTEIEGRLAVSALPLDWHRWGDLLANAVRYVALGDPRVLVWGEDDDYEPTIERALASGIALRARRDPATGVDRLSPAPVLHIDVPGSHSMPTGTRSTVLSRGATVLAPSVRDRARHNTVSYTVHIGSAGYRYAQAALSTLAAADDDLIRTRDPYLLRNVTLASEYFAGRYWPPYVHRRPSEDPRFISDTARTVHFAGMTTTSALVSLQTHFLLRPGEPAVEQLFRLIEEQDPRDEAGGGIHAGAARVLRGDLDAWDWLHSIVQHPRMPLSKLSRMADWVAYLEANDRIARVDDQTVLDDGTPDPRPGTLRQLTSMFGRALTERGEAEHLSHEAKANLVLGFCALRTLGCSEADALIHRFVPALETWAREHHDVSHVSARLRVLHALARAEDVSPSGVHGIRALDQISAPIARDVPTDHGAGETLAARNKKLLDTIAEMEASADRRRLAYLVGVTCSAIVAVLAPGALAALCITLIAPSSFSELLIPALIACVLLFVVIVTQFQRLGLLPLANDGAAGRAIRALRSRFWPTSGS</sequence>
<evidence type="ECO:0000313" key="3">
    <source>
        <dbReference type="Proteomes" id="UP000823823"/>
    </source>
</evidence>
<reference evidence="2" key="2">
    <citation type="submission" date="2021-04" db="EMBL/GenBank/DDBJ databases">
        <authorList>
            <person name="Gilroy R."/>
        </authorList>
    </citation>
    <scope>NUCLEOTIDE SEQUENCE</scope>
    <source>
        <strain evidence="2">ChiHjej13B12-24818</strain>
    </source>
</reference>
<proteinExistence type="predicted"/>